<dbReference type="EMBL" id="RXIC02000026">
    <property type="protein sequence ID" value="KAB1202874.1"/>
    <property type="molecule type" value="Genomic_DNA"/>
</dbReference>
<gene>
    <name evidence="4" type="ORF">CJ030_MR8G020208</name>
</gene>
<dbReference type="Pfam" id="PF13041">
    <property type="entry name" value="PPR_2"/>
    <property type="match status" value="1"/>
</dbReference>
<feature type="repeat" description="PPR" evidence="2">
    <location>
        <begin position="572"/>
        <end position="602"/>
    </location>
</feature>
<dbReference type="InterPro" id="IPR011990">
    <property type="entry name" value="TPR-like_helical_dom_sf"/>
</dbReference>
<evidence type="ECO:0000313" key="5">
    <source>
        <dbReference type="Proteomes" id="UP000516437"/>
    </source>
</evidence>
<proteinExistence type="predicted"/>
<dbReference type="NCBIfam" id="TIGR00756">
    <property type="entry name" value="PPR"/>
    <property type="match status" value="3"/>
</dbReference>
<dbReference type="InterPro" id="IPR046960">
    <property type="entry name" value="PPR_At4g14850-like_plant"/>
</dbReference>
<sequence length="731" mass="81261">MDEPWCSKRPNLTDFGLTSPLQALFWIRRGPFLSPWMSPGAPSAPTSLISASPSLFRLSATRKALKPRPARKNKFKPAPQSLSHDSLSRPLPLSSLPLLLSPPPTTGQKPSTGPLLSAHSFSAFLSLSWGSLSQPPSAHRRLPSAHRAPVLVQGDALESFTRKSRSVPETSFSHSHPFPTKEFAPFKLGPSSTIGKPTRRGVQKCCIEGTDICQATRWSSYLRFTLERRSAIGIKSSPFIWVSLRPLRSTSESSKHHMPSLPRLACVSLLNYKKLKTSHHLQQIHAQLITNGLKSPSLLAKLINQYCAVSSFLHAHLVLQNLGYPNLFLLNTLIRCTQPRDSILVFADWVSKGDLVFDDFTYIFVLGACARAPSLSKLWEGRQMHGQVIKHGILSNILVQTTMIHFYANNKDVFSARRVFDEMVVRSHVTWNAMITGYCSQRERKKECARDAFVLFRNMLVDVCGVKPTDTTRVCVLSVASQFGLWETGACLHGYVEKTVCVPENDVFIGTGLVDMYCKCGCLKTALSIFRRMSERNVLTWTAMATGLAIHGRGKETLELLDIMGAFGVKPNAVTFTSLLSACCYVGLVEEGLHLFDQMKSKFDVMPGMQHYGCIVDLLGRAGHLKEAYEFVMGMPFQPDAILWRSLLSACKVHGDVSMGEQVGKLLLLQLHREKSTAGLIIRSEDHVALSNVYASAERWEDVVMVREDMKIKGIENKPGWSSVQTMKSCL</sequence>
<feature type="repeat" description="PPR" evidence="2">
    <location>
        <begin position="537"/>
        <end position="571"/>
    </location>
</feature>
<evidence type="ECO:0000256" key="3">
    <source>
        <dbReference type="SAM" id="MobiDB-lite"/>
    </source>
</evidence>
<comment type="caution">
    <text evidence="4">The sequence shown here is derived from an EMBL/GenBank/DDBJ whole genome shotgun (WGS) entry which is preliminary data.</text>
</comment>
<dbReference type="GO" id="GO:0009451">
    <property type="term" value="P:RNA modification"/>
    <property type="evidence" value="ECO:0007669"/>
    <property type="project" value="InterPro"/>
</dbReference>
<reference evidence="4 5" key="1">
    <citation type="journal article" date="2019" name="Plant Biotechnol. J.">
        <title>The red bayberry genome and genetic basis of sex determination.</title>
        <authorList>
            <person name="Jia H.M."/>
            <person name="Jia H.J."/>
            <person name="Cai Q.L."/>
            <person name="Wang Y."/>
            <person name="Zhao H.B."/>
            <person name="Yang W.F."/>
            <person name="Wang G.Y."/>
            <person name="Li Y.H."/>
            <person name="Zhan D.L."/>
            <person name="Shen Y.T."/>
            <person name="Niu Q.F."/>
            <person name="Chang L."/>
            <person name="Qiu J."/>
            <person name="Zhao L."/>
            <person name="Xie H.B."/>
            <person name="Fu W.Y."/>
            <person name="Jin J."/>
            <person name="Li X.W."/>
            <person name="Jiao Y."/>
            <person name="Zhou C.C."/>
            <person name="Tu T."/>
            <person name="Chai C.Y."/>
            <person name="Gao J.L."/>
            <person name="Fan L.J."/>
            <person name="van de Weg E."/>
            <person name="Wang J.Y."/>
            <person name="Gao Z.S."/>
        </authorList>
    </citation>
    <scope>NUCLEOTIDE SEQUENCE [LARGE SCALE GENOMIC DNA]</scope>
    <source>
        <tissue evidence="4">Leaves</tissue>
    </source>
</reference>
<dbReference type="OrthoDB" id="992115at2759"/>
<protein>
    <recommendedName>
        <fullName evidence="6">Pentatricopeptide repeat-containing protein</fullName>
    </recommendedName>
</protein>
<evidence type="ECO:0000313" key="4">
    <source>
        <dbReference type="EMBL" id="KAB1202874.1"/>
    </source>
</evidence>
<dbReference type="InterPro" id="IPR002885">
    <property type="entry name" value="PPR_rpt"/>
</dbReference>
<evidence type="ECO:0000256" key="1">
    <source>
        <dbReference type="ARBA" id="ARBA00022737"/>
    </source>
</evidence>
<dbReference type="Pfam" id="PF20431">
    <property type="entry name" value="E_motif"/>
    <property type="match status" value="1"/>
</dbReference>
<dbReference type="PANTHER" id="PTHR47926">
    <property type="entry name" value="PENTATRICOPEPTIDE REPEAT-CONTAINING PROTEIN"/>
    <property type="match status" value="1"/>
</dbReference>
<feature type="region of interest" description="Disordered" evidence="3">
    <location>
        <begin position="63"/>
        <end position="88"/>
    </location>
</feature>
<dbReference type="AlphaFoldDB" id="A0A6A1UQW8"/>
<evidence type="ECO:0000256" key="2">
    <source>
        <dbReference type="PROSITE-ProRule" id="PRU00708"/>
    </source>
</evidence>
<dbReference type="GO" id="GO:0003723">
    <property type="term" value="F:RNA binding"/>
    <property type="evidence" value="ECO:0007669"/>
    <property type="project" value="InterPro"/>
</dbReference>
<dbReference type="Proteomes" id="UP000516437">
    <property type="component" value="Chromosome 8"/>
</dbReference>
<keyword evidence="5" id="KW-1185">Reference proteome</keyword>
<dbReference type="InterPro" id="IPR046848">
    <property type="entry name" value="E_motif"/>
</dbReference>
<keyword evidence="1" id="KW-0677">Repeat</keyword>
<dbReference type="PANTHER" id="PTHR47926:SF537">
    <property type="entry name" value="PENTACOTRIPEPTIDE-REPEAT REGION OF PRORP DOMAIN-CONTAINING PROTEIN"/>
    <property type="match status" value="1"/>
</dbReference>
<dbReference type="Gene3D" id="1.25.40.10">
    <property type="entry name" value="Tetratricopeptide repeat domain"/>
    <property type="match status" value="2"/>
</dbReference>
<evidence type="ECO:0008006" key="6">
    <source>
        <dbReference type="Google" id="ProtNLM"/>
    </source>
</evidence>
<feature type="compositionally biased region" description="Basic residues" evidence="3">
    <location>
        <begin position="63"/>
        <end position="75"/>
    </location>
</feature>
<name>A0A6A1UQW8_9ROSI</name>
<dbReference type="PROSITE" id="PS51375">
    <property type="entry name" value="PPR"/>
    <property type="match status" value="2"/>
</dbReference>
<dbReference type="FunFam" id="1.25.40.10:FF:000090">
    <property type="entry name" value="Pentatricopeptide repeat-containing protein, chloroplastic"/>
    <property type="match status" value="1"/>
</dbReference>
<dbReference type="Pfam" id="PF01535">
    <property type="entry name" value="PPR"/>
    <property type="match status" value="2"/>
</dbReference>
<organism evidence="4 5">
    <name type="scientific">Morella rubra</name>
    <name type="common">Chinese bayberry</name>
    <dbReference type="NCBI Taxonomy" id="262757"/>
    <lineage>
        <taxon>Eukaryota</taxon>
        <taxon>Viridiplantae</taxon>
        <taxon>Streptophyta</taxon>
        <taxon>Embryophyta</taxon>
        <taxon>Tracheophyta</taxon>
        <taxon>Spermatophyta</taxon>
        <taxon>Magnoliopsida</taxon>
        <taxon>eudicotyledons</taxon>
        <taxon>Gunneridae</taxon>
        <taxon>Pentapetalae</taxon>
        <taxon>rosids</taxon>
        <taxon>fabids</taxon>
        <taxon>Fagales</taxon>
        <taxon>Myricaceae</taxon>
        <taxon>Morella</taxon>
    </lineage>
</organism>
<accession>A0A6A1UQW8</accession>